<dbReference type="InterPro" id="IPR036397">
    <property type="entry name" value="RNaseH_sf"/>
</dbReference>
<protein>
    <submittedName>
        <fullName evidence="2">Ribonuclease H-like domain-containing protein</fullName>
    </submittedName>
</protein>
<proteinExistence type="predicted"/>
<reference evidence="2" key="1">
    <citation type="journal article" date="2021" name="PeerJ">
        <title>Extensive microbial diversity within the chicken gut microbiome revealed by metagenomics and culture.</title>
        <authorList>
            <person name="Gilroy R."/>
            <person name="Ravi A."/>
            <person name="Getino M."/>
            <person name="Pursley I."/>
            <person name="Horton D.L."/>
            <person name="Alikhan N.F."/>
            <person name="Baker D."/>
            <person name="Gharbi K."/>
            <person name="Hall N."/>
            <person name="Watson M."/>
            <person name="Adriaenssens E.M."/>
            <person name="Foster-Nyarko E."/>
            <person name="Jarju S."/>
            <person name="Secka A."/>
            <person name="Antonio M."/>
            <person name="Oren A."/>
            <person name="Chaudhuri R.R."/>
            <person name="La Ragione R."/>
            <person name="Hildebrand F."/>
            <person name="Pallen M.J."/>
        </authorList>
    </citation>
    <scope>NUCLEOTIDE SEQUENCE</scope>
    <source>
        <strain evidence="2">14324</strain>
    </source>
</reference>
<dbReference type="EMBL" id="DXBU01000052">
    <property type="protein sequence ID" value="HIZ21929.1"/>
    <property type="molecule type" value="Genomic_DNA"/>
</dbReference>
<reference evidence="2" key="2">
    <citation type="submission" date="2021-04" db="EMBL/GenBank/DDBJ databases">
        <authorList>
            <person name="Gilroy R."/>
        </authorList>
    </citation>
    <scope>NUCLEOTIDE SEQUENCE</scope>
    <source>
        <strain evidence="2">14324</strain>
    </source>
</reference>
<feature type="domain" description="YprB ribonuclease H-like" evidence="1">
    <location>
        <begin position="34"/>
        <end position="196"/>
    </location>
</feature>
<dbReference type="Proteomes" id="UP000824041">
    <property type="component" value="Unassembled WGS sequence"/>
</dbReference>
<evidence type="ECO:0000313" key="2">
    <source>
        <dbReference type="EMBL" id="HIZ21929.1"/>
    </source>
</evidence>
<evidence type="ECO:0000313" key="3">
    <source>
        <dbReference type="Proteomes" id="UP000824041"/>
    </source>
</evidence>
<dbReference type="AlphaFoldDB" id="A0A9D2ISW0"/>
<comment type="caution">
    <text evidence="2">The sequence shown here is derived from an EMBL/GenBank/DDBJ whole genome shotgun (WGS) entry which is preliminary data.</text>
</comment>
<evidence type="ECO:0000259" key="1">
    <source>
        <dbReference type="Pfam" id="PF13482"/>
    </source>
</evidence>
<organism evidence="2 3">
    <name type="scientific">Candidatus Blautia faecigallinarum</name>
    <dbReference type="NCBI Taxonomy" id="2838488"/>
    <lineage>
        <taxon>Bacteria</taxon>
        <taxon>Bacillati</taxon>
        <taxon>Bacillota</taxon>
        <taxon>Clostridia</taxon>
        <taxon>Lachnospirales</taxon>
        <taxon>Lachnospiraceae</taxon>
        <taxon>Blautia</taxon>
    </lineage>
</organism>
<dbReference type="InterPro" id="IPR038720">
    <property type="entry name" value="YprB_RNase_H-like_dom"/>
</dbReference>
<accession>A0A9D2ISW0</accession>
<name>A0A9D2ISW0_9FIRM</name>
<dbReference type="GO" id="GO:0003676">
    <property type="term" value="F:nucleic acid binding"/>
    <property type="evidence" value="ECO:0007669"/>
    <property type="project" value="InterPro"/>
</dbReference>
<dbReference type="PANTHER" id="PTHR38462:SF1">
    <property type="entry name" value="YPRB RIBONUCLEASE H-LIKE DOMAIN-CONTAINING PROTEIN"/>
    <property type="match status" value="1"/>
</dbReference>
<dbReference type="PANTHER" id="PTHR38462">
    <property type="entry name" value="EXONUCLEASE-LIKE PROTEIN"/>
    <property type="match status" value="1"/>
</dbReference>
<dbReference type="SUPFAM" id="SSF53098">
    <property type="entry name" value="Ribonuclease H-like"/>
    <property type="match status" value="1"/>
</dbReference>
<dbReference type="Gene3D" id="3.30.420.10">
    <property type="entry name" value="Ribonuclease H-like superfamily/Ribonuclease H"/>
    <property type="match status" value="1"/>
</dbReference>
<dbReference type="Pfam" id="PF13482">
    <property type="entry name" value="RNase_H_2"/>
    <property type="match status" value="1"/>
</dbReference>
<dbReference type="InterPro" id="IPR012337">
    <property type="entry name" value="RNaseH-like_sf"/>
</dbReference>
<gene>
    <name evidence="2" type="ORF">IAA21_03905</name>
</gene>
<sequence length="340" mass="39034">MIVKKIAVSKAFPKIDTLRELTFPERKNEGFYPVFYDIETTGLARYTSSLYLIGAVKYEGQSWQLYQWLGENKEEEPALLKAFSAFLEDCSCTIQYNGDRFDQPYLEARYAANGLPNPFTDLPSLDLYKKLKPLAPLFKLTHMKQPDLEVFLGRPARTYCNGKKCVSLCQSFWRQNSPQDGEILLGHNREDLLGLGEVTGLLGYLCLYNGSYKLKSFTLEEETVFVILSLPFLLPQVISNGCEEFYLTAKGQEARLSIRQKDGRLRMYYENYKDYDYLPGEDTAISKSLSQFIDRSLVVPAKPDTCYTWFTCEESFLSSPSRQLAYIRRALPHLLSLLKS</sequence>